<sequence>MSALPTDGAASLSSLDAASPLGSSWAQPAGSGGPSLPSLPSSLVQLSLHPGGAALPPQVAQAQFDAALQQVLASGVAAAQGGAAQQVEGPTLVADPVEPSRLKRYCR</sequence>
<comment type="caution">
    <text evidence="2">The sequence shown here is derived from an EMBL/GenBank/DDBJ whole genome shotgun (WGS) entry which is preliminary data.</text>
</comment>
<feature type="region of interest" description="Disordered" evidence="1">
    <location>
        <begin position="1"/>
        <end position="43"/>
    </location>
</feature>
<evidence type="ECO:0000256" key="1">
    <source>
        <dbReference type="SAM" id="MobiDB-lite"/>
    </source>
</evidence>
<dbReference type="EMBL" id="BLLF01001859">
    <property type="protein sequence ID" value="GFH21584.1"/>
    <property type="molecule type" value="Genomic_DNA"/>
</dbReference>
<dbReference type="AlphaFoldDB" id="A0A699ZS59"/>
<name>A0A699ZS59_HAELA</name>
<protein>
    <submittedName>
        <fullName evidence="2">Uncharacterized protein</fullName>
    </submittedName>
</protein>
<proteinExistence type="predicted"/>
<evidence type="ECO:0000313" key="3">
    <source>
        <dbReference type="Proteomes" id="UP000485058"/>
    </source>
</evidence>
<dbReference type="Proteomes" id="UP000485058">
    <property type="component" value="Unassembled WGS sequence"/>
</dbReference>
<keyword evidence="3" id="KW-1185">Reference proteome</keyword>
<feature type="compositionally biased region" description="Low complexity" evidence="1">
    <location>
        <begin position="34"/>
        <end position="43"/>
    </location>
</feature>
<gene>
    <name evidence="2" type="ORF">HaLaN_18921</name>
</gene>
<accession>A0A699ZS59</accession>
<evidence type="ECO:0000313" key="2">
    <source>
        <dbReference type="EMBL" id="GFH21584.1"/>
    </source>
</evidence>
<feature type="compositionally biased region" description="Low complexity" evidence="1">
    <location>
        <begin position="7"/>
        <end position="24"/>
    </location>
</feature>
<organism evidence="2 3">
    <name type="scientific">Haematococcus lacustris</name>
    <name type="common">Green alga</name>
    <name type="synonym">Haematococcus pluvialis</name>
    <dbReference type="NCBI Taxonomy" id="44745"/>
    <lineage>
        <taxon>Eukaryota</taxon>
        <taxon>Viridiplantae</taxon>
        <taxon>Chlorophyta</taxon>
        <taxon>core chlorophytes</taxon>
        <taxon>Chlorophyceae</taxon>
        <taxon>CS clade</taxon>
        <taxon>Chlamydomonadales</taxon>
        <taxon>Haematococcaceae</taxon>
        <taxon>Haematococcus</taxon>
    </lineage>
</organism>
<reference evidence="2 3" key="1">
    <citation type="submission" date="2020-02" db="EMBL/GenBank/DDBJ databases">
        <title>Draft genome sequence of Haematococcus lacustris strain NIES-144.</title>
        <authorList>
            <person name="Morimoto D."/>
            <person name="Nakagawa S."/>
            <person name="Yoshida T."/>
            <person name="Sawayama S."/>
        </authorList>
    </citation>
    <scope>NUCLEOTIDE SEQUENCE [LARGE SCALE GENOMIC DNA]</scope>
    <source>
        <strain evidence="2 3">NIES-144</strain>
    </source>
</reference>